<feature type="domain" description="Protein kinase" evidence="12">
    <location>
        <begin position="192"/>
        <end position="482"/>
    </location>
</feature>
<dbReference type="Pfam" id="PF11969">
    <property type="entry name" value="DcpS_C"/>
    <property type="match status" value="1"/>
</dbReference>
<feature type="compositionally biased region" description="Pro residues" evidence="10">
    <location>
        <begin position="505"/>
        <end position="516"/>
    </location>
</feature>
<dbReference type="PANTHER" id="PTHR24347">
    <property type="entry name" value="SERINE/THREONINE-PROTEIN KINASE"/>
    <property type="match status" value="1"/>
</dbReference>
<dbReference type="Gene3D" id="3.30.200.20">
    <property type="entry name" value="Phosphorylase Kinase, domain 1"/>
    <property type="match status" value="1"/>
</dbReference>
<keyword evidence="11" id="KW-0812">Transmembrane</keyword>
<dbReference type="InterPro" id="IPR000719">
    <property type="entry name" value="Prot_kinase_dom"/>
</dbReference>
<feature type="binding site" evidence="9">
    <location>
        <position position="225"/>
    </location>
    <ligand>
        <name>ATP</name>
        <dbReference type="ChEBI" id="CHEBI:30616"/>
    </ligand>
</feature>
<evidence type="ECO:0008006" key="16">
    <source>
        <dbReference type="Google" id="ProtNLM"/>
    </source>
</evidence>
<feature type="region of interest" description="Disordered" evidence="10">
    <location>
        <begin position="332"/>
        <end position="354"/>
    </location>
</feature>
<proteinExistence type="predicted"/>
<dbReference type="EMBL" id="JAEPRC010000481">
    <property type="protein sequence ID" value="KAG2196371.1"/>
    <property type="molecule type" value="Genomic_DNA"/>
</dbReference>
<dbReference type="OrthoDB" id="1738954at2759"/>
<keyword evidence="3 9" id="KW-0547">Nucleotide-binding</keyword>
<evidence type="ECO:0000259" key="13">
    <source>
        <dbReference type="PROSITE" id="PS51084"/>
    </source>
</evidence>
<feature type="region of interest" description="Disordered" evidence="10">
    <location>
        <begin position="627"/>
        <end position="658"/>
    </location>
</feature>
<feature type="transmembrane region" description="Helical" evidence="11">
    <location>
        <begin position="118"/>
        <end position="139"/>
    </location>
</feature>
<dbReference type="Pfam" id="PF00069">
    <property type="entry name" value="Pkinase"/>
    <property type="match status" value="1"/>
</dbReference>
<dbReference type="InterPro" id="IPR017441">
    <property type="entry name" value="Protein_kinase_ATP_BS"/>
</dbReference>
<evidence type="ECO:0000256" key="8">
    <source>
        <dbReference type="PROSITE-ProRule" id="PRU00464"/>
    </source>
</evidence>
<dbReference type="InterPro" id="IPR036265">
    <property type="entry name" value="HIT-like_sf"/>
</dbReference>
<dbReference type="PROSITE" id="PS50011">
    <property type="entry name" value="PROTEIN_KINASE_DOM"/>
    <property type="match status" value="1"/>
</dbReference>
<evidence type="ECO:0000256" key="2">
    <source>
        <dbReference type="ARBA" id="ARBA00022679"/>
    </source>
</evidence>
<dbReference type="FunFam" id="3.30.200.20:FF:000315">
    <property type="entry name" value="Calcium-dependent protein kinase 3"/>
    <property type="match status" value="1"/>
</dbReference>
<dbReference type="GO" id="GO:0004674">
    <property type="term" value="F:protein serine/threonine kinase activity"/>
    <property type="evidence" value="ECO:0007669"/>
    <property type="project" value="UniProtKB-KW"/>
</dbReference>
<keyword evidence="11" id="KW-1133">Transmembrane helix</keyword>
<keyword evidence="11" id="KW-0472">Membrane</keyword>
<dbReference type="InterPro" id="IPR011146">
    <property type="entry name" value="HIT-like"/>
</dbReference>
<dbReference type="Gene3D" id="3.30.428.10">
    <property type="entry name" value="HIT-like"/>
    <property type="match status" value="1"/>
</dbReference>
<keyword evidence="1" id="KW-0723">Serine/threonine-protein kinase</keyword>
<keyword evidence="4" id="KW-0418">Kinase</keyword>
<keyword evidence="5 9" id="KW-0067">ATP-binding</keyword>
<evidence type="ECO:0000256" key="5">
    <source>
        <dbReference type="ARBA" id="ARBA00022840"/>
    </source>
</evidence>
<dbReference type="PROSITE" id="PS51084">
    <property type="entry name" value="HIT_2"/>
    <property type="match status" value="1"/>
</dbReference>
<comment type="caution">
    <text evidence="14">The sequence shown here is derived from an EMBL/GenBank/DDBJ whole genome shotgun (WGS) entry which is preliminary data.</text>
</comment>
<dbReference type="SUPFAM" id="SSF56112">
    <property type="entry name" value="Protein kinase-like (PK-like)"/>
    <property type="match status" value="1"/>
</dbReference>
<evidence type="ECO:0000313" key="14">
    <source>
        <dbReference type="EMBL" id="KAG2196371.1"/>
    </source>
</evidence>
<feature type="domain" description="HIT" evidence="13">
    <location>
        <begin position="1"/>
        <end position="97"/>
    </location>
</feature>
<dbReference type="PROSITE" id="PS00107">
    <property type="entry name" value="PROTEIN_KINASE_ATP"/>
    <property type="match status" value="1"/>
</dbReference>
<evidence type="ECO:0000256" key="10">
    <source>
        <dbReference type="SAM" id="MobiDB-lite"/>
    </source>
</evidence>
<feature type="compositionally biased region" description="Acidic residues" evidence="10">
    <location>
        <begin position="340"/>
        <end position="352"/>
    </location>
</feature>
<dbReference type="GO" id="GO:0005524">
    <property type="term" value="F:ATP binding"/>
    <property type="evidence" value="ECO:0007669"/>
    <property type="project" value="UniProtKB-UniRule"/>
</dbReference>
<dbReference type="PRINTS" id="PR00332">
    <property type="entry name" value="HISTRIAD"/>
</dbReference>
<dbReference type="Gene3D" id="1.10.510.10">
    <property type="entry name" value="Transferase(Phosphotransferase) domain 1"/>
    <property type="match status" value="1"/>
</dbReference>
<evidence type="ECO:0000256" key="1">
    <source>
        <dbReference type="ARBA" id="ARBA00022527"/>
    </source>
</evidence>
<evidence type="ECO:0000313" key="15">
    <source>
        <dbReference type="Proteomes" id="UP000650833"/>
    </source>
</evidence>
<feature type="active site" description="Tele-AMP-histidine intermediate" evidence="6">
    <location>
        <position position="84"/>
    </location>
</feature>
<feature type="short sequence motif" description="Histidine triad motif" evidence="7 8">
    <location>
        <begin position="82"/>
        <end position="86"/>
    </location>
</feature>
<evidence type="ECO:0000256" key="6">
    <source>
        <dbReference type="PIRSR" id="PIRSR601310-1"/>
    </source>
</evidence>
<dbReference type="AlphaFoldDB" id="A0A8H7URY4"/>
<evidence type="ECO:0000256" key="11">
    <source>
        <dbReference type="SAM" id="Phobius"/>
    </source>
</evidence>
<dbReference type="InterPro" id="IPR008271">
    <property type="entry name" value="Ser/Thr_kinase_AS"/>
</dbReference>
<keyword evidence="2" id="KW-0808">Transferase</keyword>
<dbReference type="SMART" id="SM00220">
    <property type="entry name" value="S_TKc"/>
    <property type="match status" value="1"/>
</dbReference>
<feature type="region of interest" description="Disordered" evidence="10">
    <location>
        <begin position="503"/>
        <end position="557"/>
    </location>
</feature>
<evidence type="ECO:0000256" key="7">
    <source>
        <dbReference type="PIRSR" id="PIRSR601310-3"/>
    </source>
</evidence>
<dbReference type="InterPro" id="IPR001310">
    <property type="entry name" value="Histidine_triad_HIT"/>
</dbReference>
<reference evidence="14" key="1">
    <citation type="submission" date="2020-12" db="EMBL/GenBank/DDBJ databases">
        <title>Metabolic potential, ecology and presence of endohyphal bacteria is reflected in genomic diversity of Mucoromycotina.</title>
        <authorList>
            <person name="Muszewska A."/>
            <person name="Okrasinska A."/>
            <person name="Steczkiewicz K."/>
            <person name="Drgas O."/>
            <person name="Orlowska M."/>
            <person name="Perlinska-Lenart U."/>
            <person name="Aleksandrzak-Piekarczyk T."/>
            <person name="Szatraj K."/>
            <person name="Zielenkiewicz U."/>
            <person name="Pilsyk S."/>
            <person name="Malc E."/>
            <person name="Mieczkowski P."/>
            <person name="Kruszewska J.S."/>
            <person name="Biernat P."/>
            <person name="Pawlowska J."/>
        </authorList>
    </citation>
    <scope>NUCLEOTIDE SEQUENCE</scope>
    <source>
        <strain evidence="14">CBS 226.32</strain>
    </source>
</reference>
<evidence type="ECO:0000256" key="3">
    <source>
        <dbReference type="ARBA" id="ARBA00022741"/>
    </source>
</evidence>
<accession>A0A8H7URY4</accession>
<dbReference type="InterPro" id="IPR011009">
    <property type="entry name" value="Kinase-like_dom_sf"/>
</dbReference>
<protein>
    <recommendedName>
        <fullName evidence="16">Protein kinase domain-containing protein</fullName>
    </recommendedName>
</protein>
<name>A0A8H7URY4_9FUNG</name>
<dbReference type="PROSITE" id="PS00108">
    <property type="entry name" value="PROTEIN_KINASE_ST"/>
    <property type="match status" value="1"/>
</dbReference>
<dbReference type="SUPFAM" id="SSF54197">
    <property type="entry name" value="HIT-like"/>
    <property type="match status" value="1"/>
</dbReference>
<keyword evidence="15" id="KW-1185">Reference proteome</keyword>
<sequence>MLCCTEDLVAFKDRSPSAQVHLLIIPKKHIRTVKDLDGGDVVLLEKMLTLGKKLLKQQGFNPDDSTQVRLGFHVPPFNSVNHLHMHVIGLPFRNKYRSFKYRQGYPWYADAKKVLHRLYLPIFSFFLLLYFINKIMSVFHQLKNLFRNNSTKFSLGNSENKVYRKEAVERIVKEESIAKSKLPQYEGLQDQYDLVKKLGEGAFSNVYEAIDKKTGQHVAIKIVRKFELSQIQKASVLKEAQIMRTLNHPSIIKMLAFIETKDYFFLTLELMNGGEIFHQIVQLTYFSEDLARHCIKQVAEGIRYLHEERGVVHRDIKPENILFESIPFMERKTSPLPTQPEDDDEPKEDEGEFVPGLGGGGIGRVKIADFGLSKVVWDKQTMTPCGTVGYTAPEIVNDMRYSKSVDMWALGCVLYTMLCGFPPFYDESIATLTQKVAKGQYTFLSPWWDHISVDARHLIHHLLDINPKKRYTIDQFLAHPWINRQDTPIATPQTINAEEEEIPTIPTPLPPPPPPQQQQQQQQHSPDLLAPPSTTTSVAAETISIKPSSPKDIPKSSKRKDIFLSGIASMKEAFDVSYAVHRMGEERAQRKEHKKILKQQPAHLRMQAFNAPLNVSEEDDNDNEDIMMKREDDDDDSSNNSSSCSSTSSPPNINQQQPQCQIEPLCKTLDSQAIIVDNDKNKSNNTFIKKLAGNLRTDNSPPPIVNQRVKPAFNLDINNSTLLGRRKNAPILHQK</sequence>
<evidence type="ECO:0000259" key="12">
    <source>
        <dbReference type="PROSITE" id="PS50011"/>
    </source>
</evidence>
<gene>
    <name evidence="14" type="ORF">INT46_009078</name>
</gene>
<dbReference type="Proteomes" id="UP000650833">
    <property type="component" value="Unassembled WGS sequence"/>
</dbReference>
<evidence type="ECO:0000256" key="4">
    <source>
        <dbReference type="ARBA" id="ARBA00022777"/>
    </source>
</evidence>
<evidence type="ECO:0000256" key="9">
    <source>
        <dbReference type="PROSITE-ProRule" id="PRU10141"/>
    </source>
</evidence>
<feature type="compositionally biased region" description="Low complexity" evidence="10">
    <location>
        <begin position="638"/>
        <end position="658"/>
    </location>
</feature>
<organism evidence="14 15">
    <name type="scientific">Mucor plumbeus</name>
    <dbReference type="NCBI Taxonomy" id="97098"/>
    <lineage>
        <taxon>Eukaryota</taxon>
        <taxon>Fungi</taxon>
        <taxon>Fungi incertae sedis</taxon>
        <taxon>Mucoromycota</taxon>
        <taxon>Mucoromycotina</taxon>
        <taxon>Mucoromycetes</taxon>
        <taxon>Mucorales</taxon>
        <taxon>Mucorineae</taxon>
        <taxon>Mucoraceae</taxon>
        <taxon>Mucor</taxon>
    </lineage>
</organism>